<dbReference type="GO" id="GO:0015297">
    <property type="term" value="F:antiporter activity"/>
    <property type="evidence" value="ECO:0007669"/>
    <property type="project" value="UniProtKB-KW"/>
</dbReference>
<evidence type="ECO:0000256" key="2">
    <source>
        <dbReference type="ARBA" id="ARBA00005551"/>
    </source>
</evidence>
<protein>
    <submittedName>
        <fullName evidence="11">Na H antiporter</fullName>
    </submittedName>
</protein>
<dbReference type="Pfam" id="PF00999">
    <property type="entry name" value="Na_H_Exchanger"/>
    <property type="match status" value="1"/>
</dbReference>
<keyword evidence="8 9" id="KW-0472">Membrane</keyword>
<name>A0A0R1ESB6_LACZE</name>
<dbReference type="SUPFAM" id="SSF51735">
    <property type="entry name" value="NAD(P)-binding Rossmann-fold domains"/>
    <property type="match status" value="1"/>
</dbReference>
<feature type="transmembrane region" description="Helical" evidence="9">
    <location>
        <begin position="327"/>
        <end position="350"/>
    </location>
</feature>
<sequence length="609" mass="66512">MESISLLIVLTAALVTPLFMAHFHINSIPTAVAEILVGIVLGKSLLGWVHTGGNVQSLSELGVTILIFLSGMEIDFSLFKPQPKTTKGPQPANPVMLAAVGFATVVLLSLGFSYLLQLIHFFNYPIFATILFTTIALGVVIAALKEKELLHQPLGQTILLIAALGEVIPLISLTIYSAVNGSSDNNLWLLLLLLLAALVLLARFKRVYSFFAAIDKSTTQLDIRLAFFLVFTLVTIASQVGAESILGAFLAGMVMKLLGPRQETQDKLTSIGYGFFIPIFFIVTGANLNLKALIADPKSLSLIPLVLVGFFITKIGLFPVLRRRFKVSNALAGTFLSTATITLVIPTLTVGRNLGIVTEQQSGAFTLAAVIACVSGPILFNRLFKPEPETFKKTRVTFIGGNLLTVPIAQHLSSDRYDVQLFTDKAENFRTYNSEVAISLADYKEDALKAAGAFDCDIIVLGDFDADTNYALAKMALAQKVPRIIARFAAKDATTDRYDRLRDEGVEVFNALDANIALLRSLIETPSTLQILDDTVAGIYEVTIRNSRFAGLELKNLPFIDDITVSQIYRNKKFIAPHGDTQLHLGDHLIFSGDKHLIRNIRTQVEKLN</sequence>
<dbReference type="InterPro" id="IPR038770">
    <property type="entry name" value="Na+/solute_symporter_sf"/>
</dbReference>
<dbReference type="InterPro" id="IPR036291">
    <property type="entry name" value="NAD(P)-bd_dom_sf"/>
</dbReference>
<dbReference type="eggNOG" id="COG0475">
    <property type="taxonomic scope" value="Bacteria"/>
</dbReference>
<evidence type="ECO:0000256" key="7">
    <source>
        <dbReference type="ARBA" id="ARBA00023065"/>
    </source>
</evidence>
<evidence type="ECO:0000256" key="1">
    <source>
        <dbReference type="ARBA" id="ARBA00004141"/>
    </source>
</evidence>
<dbReference type="InterPro" id="IPR006153">
    <property type="entry name" value="Cation/H_exchanger_TM"/>
</dbReference>
<feature type="transmembrane region" description="Helical" evidence="9">
    <location>
        <begin position="271"/>
        <end position="290"/>
    </location>
</feature>
<dbReference type="GO" id="GO:0016020">
    <property type="term" value="C:membrane"/>
    <property type="evidence" value="ECO:0007669"/>
    <property type="project" value="UniProtKB-SubCell"/>
</dbReference>
<reference evidence="11 12" key="1">
    <citation type="journal article" date="2015" name="Genome Announc.">
        <title>Expanding the biotechnology potential of lactobacilli through comparative genomics of 213 strains and associated genera.</title>
        <authorList>
            <person name="Sun Z."/>
            <person name="Harris H.M."/>
            <person name="McCann A."/>
            <person name="Guo C."/>
            <person name="Argimon S."/>
            <person name="Zhang W."/>
            <person name="Yang X."/>
            <person name="Jeffery I.B."/>
            <person name="Cooney J.C."/>
            <person name="Kagawa T.F."/>
            <person name="Liu W."/>
            <person name="Song Y."/>
            <person name="Salvetti E."/>
            <person name="Wrobel A."/>
            <person name="Rasinkangas P."/>
            <person name="Parkhill J."/>
            <person name="Rea M.C."/>
            <person name="O'Sullivan O."/>
            <person name="Ritari J."/>
            <person name="Douillard F.P."/>
            <person name="Paul Ross R."/>
            <person name="Yang R."/>
            <person name="Briner A.E."/>
            <person name="Felis G.E."/>
            <person name="de Vos W.M."/>
            <person name="Barrangou R."/>
            <person name="Klaenhammer T.R."/>
            <person name="Caufield P.W."/>
            <person name="Cui Y."/>
            <person name="Zhang H."/>
            <person name="O'Toole P.W."/>
        </authorList>
    </citation>
    <scope>NUCLEOTIDE SEQUENCE [LARGE SCALE GENOMIC DNA]</scope>
    <source>
        <strain evidence="11 12">DSM 20178</strain>
    </source>
</reference>
<gene>
    <name evidence="11" type="ORF">FD51_GL003028</name>
</gene>
<keyword evidence="3" id="KW-0813">Transport</keyword>
<dbReference type="Gene3D" id="3.40.50.720">
    <property type="entry name" value="NAD(P)-binding Rossmann-like Domain"/>
    <property type="match status" value="1"/>
</dbReference>
<dbReference type="PANTHER" id="PTHR43562:SF1">
    <property type="entry name" value="NA(+)_H(+) ANTIPORTER YJBQ-RELATED"/>
    <property type="match status" value="1"/>
</dbReference>
<feature type="transmembrane region" description="Helical" evidence="9">
    <location>
        <begin position="95"/>
        <end position="116"/>
    </location>
</feature>
<dbReference type="Gene3D" id="1.20.1530.20">
    <property type="match status" value="1"/>
</dbReference>
<comment type="caution">
    <text evidence="11">The sequence shown here is derived from an EMBL/GenBank/DDBJ whole genome shotgun (WGS) entry which is preliminary data.</text>
</comment>
<dbReference type="GO" id="GO:0008324">
    <property type="term" value="F:monoatomic cation transmembrane transporter activity"/>
    <property type="evidence" value="ECO:0007669"/>
    <property type="project" value="InterPro"/>
</dbReference>
<dbReference type="InterPro" id="IPR036721">
    <property type="entry name" value="RCK_C_sf"/>
</dbReference>
<evidence type="ECO:0000256" key="9">
    <source>
        <dbReference type="SAM" id="Phobius"/>
    </source>
</evidence>
<evidence type="ECO:0000256" key="5">
    <source>
        <dbReference type="ARBA" id="ARBA00022692"/>
    </source>
</evidence>
<feature type="transmembrane region" description="Helical" evidence="9">
    <location>
        <begin position="185"/>
        <end position="204"/>
    </location>
</feature>
<feature type="transmembrane region" description="Helical" evidence="9">
    <location>
        <begin position="302"/>
        <end position="321"/>
    </location>
</feature>
<keyword evidence="4" id="KW-0050">Antiport</keyword>
<dbReference type="PROSITE" id="PS51202">
    <property type="entry name" value="RCK_C"/>
    <property type="match status" value="1"/>
</dbReference>
<dbReference type="EMBL" id="AZCT01000009">
    <property type="protein sequence ID" value="KRK12268.1"/>
    <property type="molecule type" value="Genomic_DNA"/>
</dbReference>
<feature type="transmembrane region" description="Helical" evidence="9">
    <location>
        <begin position="156"/>
        <end position="179"/>
    </location>
</feature>
<dbReference type="PATRIC" id="fig|1423816.3.peg.3142"/>
<dbReference type="GO" id="GO:0006813">
    <property type="term" value="P:potassium ion transport"/>
    <property type="evidence" value="ECO:0007669"/>
    <property type="project" value="InterPro"/>
</dbReference>
<evidence type="ECO:0000313" key="12">
    <source>
        <dbReference type="Proteomes" id="UP000051984"/>
    </source>
</evidence>
<evidence type="ECO:0000256" key="4">
    <source>
        <dbReference type="ARBA" id="ARBA00022449"/>
    </source>
</evidence>
<dbReference type="GeneID" id="93268917"/>
<dbReference type="Pfam" id="PF02080">
    <property type="entry name" value="TrkA_C"/>
    <property type="match status" value="1"/>
</dbReference>
<feature type="domain" description="RCK C-terminal" evidence="10">
    <location>
        <begin position="524"/>
        <end position="607"/>
    </location>
</feature>
<feature type="transmembrane region" description="Helical" evidence="9">
    <location>
        <begin position="225"/>
        <end position="251"/>
    </location>
</feature>
<dbReference type="GO" id="GO:1902600">
    <property type="term" value="P:proton transmembrane transport"/>
    <property type="evidence" value="ECO:0007669"/>
    <property type="project" value="InterPro"/>
</dbReference>
<feature type="transmembrane region" description="Helical" evidence="9">
    <location>
        <begin position="57"/>
        <end position="74"/>
    </location>
</feature>
<feature type="transmembrane region" description="Helical" evidence="9">
    <location>
        <begin position="122"/>
        <end position="144"/>
    </location>
</feature>
<comment type="subcellular location">
    <subcellularLocation>
        <location evidence="1">Membrane</location>
        <topology evidence="1">Multi-pass membrane protein</topology>
    </subcellularLocation>
</comment>
<evidence type="ECO:0000256" key="3">
    <source>
        <dbReference type="ARBA" id="ARBA00022448"/>
    </source>
</evidence>
<dbReference type="SUPFAM" id="SSF116726">
    <property type="entry name" value="TrkA C-terminal domain-like"/>
    <property type="match status" value="1"/>
</dbReference>
<dbReference type="AlphaFoldDB" id="A0A0R1ESB6"/>
<comment type="similarity">
    <text evidence="2">Belongs to the monovalent cation:proton antiporter 2 (CPA2) transporter (TC 2.A.37) family.</text>
</comment>
<dbReference type="PANTHER" id="PTHR43562">
    <property type="entry name" value="NAPA-TYPE SODIUM/HYDROGEN ANTIPORTER"/>
    <property type="match status" value="1"/>
</dbReference>
<keyword evidence="5 9" id="KW-0812">Transmembrane</keyword>
<keyword evidence="6 9" id="KW-1133">Transmembrane helix</keyword>
<proteinExistence type="inferred from homology"/>
<dbReference type="eggNOG" id="COG0569">
    <property type="taxonomic scope" value="Bacteria"/>
</dbReference>
<dbReference type="Proteomes" id="UP000051984">
    <property type="component" value="Unassembled WGS sequence"/>
</dbReference>
<evidence type="ECO:0000256" key="6">
    <source>
        <dbReference type="ARBA" id="ARBA00022989"/>
    </source>
</evidence>
<evidence type="ECO:0000313" key="11">
    <source>
        <dbReference type="EMBL" id="KRK12268.1"/>
    </source>
</evidence>
<keyword evidence="7" id="KW-0406">Ion transport</keyword>
<organism evidence="11 12">
    <name type="scientific">Lacticaseibacillus zeae DSM 20178 = KCTC 3804</name>
    <dbReference type="NCBI Taxonomy" id="1423816"/>
    <lineage>
        <taxon>Bacteria</taxon>
        <taxon>Bacillati</taxon>
        <taxon>Bacillota</taxon>
        <taxon>Bacilli</taxon>
        <taxon>Lactobacillales</taxon>
        <taxon>Lactobacillaceae</taxon>
        <taxon>Lacticaseibacillus</taxon>
    </lineage>
</organism>
<dbReference type="RefSeq" id="WP_010491464.1">
    <property type="nucleotide sequence ID" value="NZ_AZCT01000009.1"/>
</dbReference>
<evidence type="ECO:0000256" key="8">
    <source>
        <dbReference type="ARBA" id="ARBA00023136"/>
    </source>
</evidence>
<dbReference type="InterPro" id="IPR006037">
    <property type="entry name" value="RCK_C"/>
</dbReference>
<feature type="transmembrane region" description="Helical" evidence="9">
    <location>
        <begin position="362"/>
        <end position="380"/>
    </location>
</feature>
<dbReference type="Gene3D" id="3.30.70.1450">
    <property type="entry name" value="Regulator of K+ conductance, C-terminal domain"/>
    <property type="match status" value="1"/>
</dbReference>
<accession>A0A0R1ESB6</accession>
<evidence type="ECO:0000259" key="10">
    <source>
        <dbReference type="PROSITE" id="PS51202"/>
    </source>
</evidence>